<evidence type="ECO:0000313" key="8">
    <source>
        <dbReference type="EMBL" id="CAG9279748.1"/>
    </source>
</evidence>
<dbReference type="GO" id="GO:0005783">
    <property type="term" value="C:endoplasmic reticulum"/>
    <property type="evidence" value="ECO:0007669"/>
    <property type="project" value="TreeGrafter"/>
</dbReference>
<evidence type="ECO:0000256" key="1">
    <source>
        <dbReference type="ARBA" id="ARBA00004141"/>
    </source>
</evidence>
<dbReference type="PANTHER" id="PTHR13439:SF0">
    <property type="entry name" value="TOPOISOMERASE I DAMAGE AFFECTED PROTEIN 4"/>
    <property type="match status" value="1"/>
</dbReference>
<name>A0A8J9X2K1_PHATR</name>
<evidence type="ECO:0000256" key="4">
    <source>
        <dbReference type="ARBA" id="ARBA00023136"/>
    </source>
</evidence>
<dbReference type="PROSITE" id="PS50922">
    <property type="entry name" value="TLC"/>
    <property type="match status" value="1"/>
</dbReference>
<keyword evidence="4 5" id="KW-0472">Membrane</keyword>
<dbReference type="EMBL" id="OU594953">
    <property type="protein sequence ID" value="CAG9279748.1"/>
    <property type="molecule type" value="Genomic_DNA"/>
</dbReference>
<dbReference type="GO" id="GO:0055088">
    <property type="term" value="P:lipid homeostasis"/>
    <property type="evidence" value="ECO:0007669"/>
    <property type="project" value="TreeGrafter"/>
</dbReference>
<feature type="transmembrane region" description="Helical" evidence="6">
    <location>
        <begin position="130"/>
        <end position="152"/>
    </location>
</feature>
<evidence type="ECO:0000256" key="5">
    <source>
        <dbReference type="PROSITE-ProRule" id="PRU00205"/>
    </source>
</evidence>
<dbReference type="SMART" id="SM00724">
    <property type="entry name" value="TLC"/>
    <property type="match status" value="1"/>
</dbReference>
<reference evidence="8" key="1">
    <citation type="submission" date="2022-02" db="EMBL/GenBank/DDBJ databases">
        <authorList>
            <person name="Giguere J D."/>
        </authorList>
    </citation>
    <scope>NUCLEOTIDE SEQUENCE</scope>
    <source>
        <strain evidence="8">CCAP 1055/1</strain>
    </source>
</reference>
<evidence type="ECO:0000256" key="3">
    <source>
        <dbReference type="ARBA" id="ARBA00022989"/>
    </source>
</evidence>
<organism evidence="8">
    <name type="scientific">Phaeodactylum tricornutum</name>
    <name type="common">Diatom</name>
    <dbReference type="NCBI Taxonomy" id="2850"/>
    <lineage>
        <taxon>Eukaryota</taxon>
        <taxon>Sar</taxon>
        <taxon>Stramenopiles</taxon>
        <taxon>Ochrophyta</taxon>
        <taxon>Bacillariophyta</taxon>
        <taxon>Bacillariophyceae</taxon>
        <taxon>Bacillariophycidae</taxon>
        <taxon>Naviculales</taxon>
        <taxon>Phaeodactylaceae</taxon>
        <taxon>Phaeodactylum</taxon>
    </lineage>
</organism>
<feature type="transmembrane region" description="Helical" evidence="6">
    <location>
        <begin position="37"/>
        <end position="57"/>
    </location>
</feature>
<comment type="subcellular location">
    <subcellularLocation>
        <location evidence="1">Membrane</location>
        <topology evidence="1">Multi-pass membrane protein</topology>
    </subcellularLocation>
</comment>
<dbReference type="AlphaFoldDB" id="A0A8J9X2K1"/>
<feature type="transmembrane region" description="Helical" evidence="6">
    <location>
        <begin position="192"/>
        <end position="212"/>
    </location>
</feature>
<sequence length="283" mass="32001">MTAMSSAGLLQQAGLDPMTRAILMGTTFLDNCGAQSWNLRLVGITTTFTLWMIRVIFQKKRGVDWYALLHALISSLGSILCVYLDLFAAETLTGTPEPLRSCQCAPPLTSLHRILPAITMGYSLFDLLDGLTIGIDFALHGLATLLIMAFFCEHDVPHIITPMLLMEASTPFLAIVKADFFSETASLLNQMGFALTFFSCRIVIVPYMWLSLMWTMMEQKSSPRYQECFPSYLFPVSFIFGMFFNVLNLYWFIKIVKKARRKLLGIEKVHHGNELNENKVKRV</sequence>
<dbReference type="PANTHER" id="PTHR13439">
    <property type="entry name" value="CT120 PROTEIN"/>
    <property type="match status" value="1"/>
</dbReference>
<keyword evidence="3 6" id="KW-1133">Transmembrane helix</keyword>
<dbReference type="InterPro" id="IPR050846">
    <property type="entry name" value="TLCD"/>
</dbReference>
<dbReference type="InterPro" id="IPR006634">
    <property type="entry name" value="TLC-dom"/>
</dbReference>
<feature type="transmembrane region" description="Helical" evidence="6">
    <location>
        <begin position="69"/>
        <end position="89"/>
    </location>
</feature>
<evidence type="ECO:0000259" key="7">
    <source>
        <dbReference type="PROSITE" id="PS50922"/>
    </source>
</evidence>
<evidence type="ECO:0000256" key="6">
    <source>
        <dbReference type="SAM" id="Phobius"/>
    </source>
</evidence>
<gene>
    <name evidence="8" type="ORF">PTTT1_LOCUS11077</name>
</gene>
<dbReference type="Pfam" id="PF03798">
    <property type="entry name" value="TRAM_LAG1_CLN8"/>
    <property type="match status" value="1"/>
</dbReference>
<accession>A0A8J9X2K1</accession>
<proteinExistence type="predicted"/>
<dbReference type="Proteomes" id="UP000836788">
    <property type="component" value="Chromosome 12"/>
</dbReference>
<feature type="domain" description="TLC" evidence="7">
    <location>
        <begin position="63"/>
        <end position="264"/>
    </location>
</feature>
<protein>
    <recommendedName>
        <fullName evidence="7">TLC domain-containing protein</fullName>
    </recommendedName>
</protein>
<dbReference type="GO" id="GO:0016020">
    <property type="term" value="C:membrane"/>
    <property type="evidence" value="ECO:0007669"/>
    <property type="project" value="UniProtKB-SubCell"/>
</dbReference>
<evidence type="ECO:0000256" key="2">
    <source>
        <dbReference type="ARBA" id="ARBA00022692"/>
    </source>
</evidence>
<feature type="transmembrane region" description="Helical" evidence="6">
    <location>
        <begin position="232"/>
        <end position="253"/>
    </location>
</feature>
<keyword evidence="2 5" id="KW-0812">Transmembrane</keyword>